<dbReference type="PROSITE" id="PS00032">
    <property type="entry name" value="ANTENNAPEDIA"/>
    <property type="match status" value="1"/>
</dbReference>
<dbReference type="Pfam" id="PF23326">
    <property type="entry name" value="UBL_UBAC1"/>
    <property type="match status" value="1"/>
</dbReference>
<dbReference type="GO" id="GO:0003677">
    <property type="term" value="F:DNA binding"/>
    <property type="evidence" value="ECO:0007669"/>
    <property type="project" value="UniProtKB-KW"/>
</dbReference>
<dbReference type="SUPFAM" id="SSF46934">
    <property type="entry name" value="UBA-like"/>
    <property type="match status" value="2"/>
</dbReference>
<reference evidence="8 9" key="1">
    <citation type="journal article" date="2024" name="bioRxiv">
        <title>A reference genome for Trichogramma kaykai: A tiny desert-dwelling parasitoid wasp with competing sex-ratio distorters.</title>
        <authorList>
            <person name="Culotta J."/>
            <person name="Lindsey A.R."/>
        </authorList>
    </citation>
    <scope>NUCLEOTIDE SEQUENCE [LARGE SCALE GENOMIC DNA]</scope>
    <source>
        <strain evidence="8 9">KSX58</strain>
    </source>
</reference>
<evidence type="ECO:0000256" key="2">
    <source>
        <dbReference type="ARBA" id="ARBA00022473"/>
    </source>
</evidence>
<keyword evidence="9" id="KW-1185">Reference proteome</keyword>
<evidence type="ECO:0000259" key="7">
    <source>
        <dbReference type="PROSITE" id="PS50030"/>
    </source>
</evidence>
<dbReference type="PANTHER" id="PTHR46738:SF1">
    <property type="entry name" value="UBIQUITIN-ASSOCIATED DOMAIN-CONTAINING PROTEIN 1"/>
    <property type="match status" value="1"/>
</dbReference>
<comment type="subcellular location">
    <subcellularLocation>
        <location evidence="1">Nucleus</location>
    </subcellularLocation>
</comment>
<evidence type="ECO:0000313" key="9">
    <source>
        <dbReference type="Proteomes" id="UP001627154"/>
    </source>
</evidence>
<sequence>MFPWMKEQLTEAWNSRRSSKSSKKSSANNSDDPLPSTSLAESFTISVIGIEGKVMYVPVSTDFTFEQVKTLAIEHFYGHDKQHPAKNYRLVHATQLKPLLDEKKLSEELISDSDELMLVKTRSPPEKDTLADDVIRGPSMEQILSATADLPVKNPPKPVMAADFPFDFQAETRRILVTLVQASAKILMHSPEAVQFYAIIKEKLEVQLKPPNDPKAVKFLVDMGFSERKALRALQLRKMNTSEALEWLVEHEDDPEDTEELQLPLLESILEEAGPSSSSQEENRKPNLVKIVNLLLDSYIHYLKLDFKPDPHLVESFEEMGFEKKQILETLKITGNHSTNACAWLVGERHYSLDNLYEGIDPKSPIYEAIMSNPQIQLSLTNPKMLLAYLSMLETPSSTTIWMKDPQVSPVINQIFKTFHAEKHAIHVNRYSNS</sequence>
<dbReference type="PROSITE" id="PS50030">
    <property type="entry name" value="UBA"/>
    <property type="match status" value="2"/>
</dbReference>
<protein>
    <recommendedName>
        <fullName evidence="7">UBA domain-containing protein</fullName>
    </recommendedName>
</protein>
<dbReference type="InterPro" id="IPR057650">
    <property type="entry name" value="UBL_UBAC1"/>
</dbReference>
<evidence type="ECO:0000256" key="4">
    <source>
        <dbReference type="ARBA" id="ARBA00023155"/>
    </source>
</evidence>
<dbReference type="Gene3D" id="1.10.260.100">
    <property type="match status" value="1"/>
</dbReference>
<keyword evidence="4" id="KW-0371">Homeobox</keyword>
<gene>
    <name evidence="8" type="ORF">TKK_002039</name>
</gene>
<dbReference type="InterPro" id="IPR052476">
    <property type="entry name" value="UBAC1"/>
</dbReference>
<dbReference type="Gene3D" id="1.10.8.10">
    <property type="entry name" value="DNA helicase RuvA subunit, C-terminal domain"/>
    <property type="match status" value="2"/>
</dbReference>
<dbReference type="InterPro" id="IPR029071">
    <property type="entry name" value="Ubiquitin-like_domsf"/>
</dbReference>
<dbReference type="InterPro" id="IPR009060">
    <property type="entry name" value="UBA-like_sf"/>
</dbReference>
<keyword evidence="2" id="KW-0217">Developmental protein</keyword>
<feature type="region of interest" description="Disordered" evidence="6">
    <location>
        <begin position="1"/>
        <end position="35"/>
    </location>
</feature>
<proteinExistence type="predicted"/>
<dbReference type="Pfam" id="PF22562">
    <property type="entry name" value="UBA_7"/>
    <property type="match status" value="1"/>
</dbReference>
<evidence type="ECO:0000256" key="5">
    <source>
        <dbReference type="ARBA" id="ARBA00023242"/>
    </source>
</evidence>
<organism evidence="8 9">
    <name type="scientific">Trichogramma kaykai</name>
    <dbReference type="NCBI Taxonomy" id="54128"/>
    <lineage>
        <taxon>Eukaryota</taxon>
        <taxon>Metazoa</taxon>
        <taxon>Ecdysozoa</taxon>
        <taxon>Arthropoda</taxon>
        <taxon>Hexapoda</taxon>
        <taxon>Insecta</taxon>
        <taxon>Pterygota</taxon>
        <taxon>Neoptera</taxon>
        <taxon>Endopterygota</taxon>
        <taxon>Hymenoptera</taxon>
        <taxon>Apocrita</taxon>
        <taxon>Proctotrupomorpha</taxon>
        <taxon>Chalcidoidea</taxon>
        <taxon>Trichogrammatidae</taxon>
        <taxon>Trichogramma</taxon>
    </lineage>
</organism>
<keyword evidence="3" id="KW-0238">DNA-binding</keyword>
<keyword evidence="5" id="KW-0539">Nucleus</keyword>
<dbReference type="Proteomes" id="UP001627154">
    <property type="component" value="Unassembled WGS sequence"/>
</dbReference>
<evidence type="ECO:0000313" key="8">
    <source>
        <dbReference type="EMBL" id="KAL3405677.1"/>
    </source>
</evidence>
<evidence type="ECO:0000256" key="1">
    <source>
        <dbReference type="ARBA" id="ARBA00004123"/>
    </source>
</evidence>
<feature type="domain" description="UBA" evidence="7">
    <location>
        <begin position="308"/>
        <end position="348"/>
    </location>
</feature>
<dbReference type="GO" id="GO:0005634">
    <property type="term" value="C:nucleus"/>
    <property type="evidence" value="ECO:0007669"/>
    <property type="project" value="UniProtKB-SubCell"/>
</dbReference>
<dbReference type="InterPro" id="IPR001827">
    <property type="entry name" value="Homeobox_Antennapedia_CS"/>
</dbReference>
<evidence type="ECO:0000256" key="3">
    <source>
        <dbReference type="ARBA" id="ARBA00023125"/>
    </source>
</evidence>
<dbReference type="AlphaFoldDB" id="A0ABD2XKE1"/>
<dbReference type="PANTHER" id="PTHR46738">
    <property type="entry name" value="UBIQUITIN-ASSOCIATED DOMAIN-CONTAINING PROTEIN 1"/>
    <property type="match status" value="1"/>
</dbReference>
<name>A0ABD2XKE1_9HYME</name>
<dbReference type="SUPFAM" id="SSF54236">
    <property type="entry name" value="Ubiquitin-like"/>
    <property type="match status" value="1"/>
</dbReference>
<comment type="caution">
    <text evidence="8">The sequence shown here is derived from an EMBL/GenBank/DDBJ whole genome shotgun (WGS) entry which is preliminary data.</text>
</comment>
<dbReference type="InterPro" id="IPR015940">
    <property type="entry name" value="UBA"/>
</dbReference>
<feature type="domain" description="UBA" evidence="7">
    <location>
        <begin position="211"/>
        <end position="251"/>
    </location>
</feature>
<dbReference type="EMBL" id="JBJJXI010000020">
    <property type="protein sequence ID" value="KAL3405677.1"/>
    <property type="molecule type" value="Genomic_DNA"/>
</dbReference>
<accession>A0ABD2XKE1</accession>
<evidence type="ECO:0000256" key="6">
    <source>
        <dbReference type="SAM" id="MobiDB-lite"/>
    </source>
</evidence>
<dbReference type="SMART" id="SM00165">
    <property type="entry name" value="UBA"/>
    <property type="match status" value="1"/>
</dbReference>